<evidence type="ECO:0000313" key="2">
    <source>
        <dbReference type="EMBL" id="RDX89107.1"/>
    </source>
</evidence>
<evidence type="ECO:0000259" key="1">
    <source>
        <dbReference type="Pfam" id="PF24924"/>
    </source>
</evidence>
<accession>A0A371GEX5</accession>
<dbReference type="PANTHER" id="PTHR48201:SF12">
    <property type="entry name" value="AMINOTRANSFERASE-LIKE PLANT MOBILE DOMAIN-CONTAINING PROTEIN"/>
    <property type="match status" value="1"/>
</dbReference>
<organism evidence="2 3">
    <name type="scientific">Mucuna pruriens</name>
    <name type="common">Velvet bean</name>
    <name type="synonym">Dolichos pruriens</name>
    <dbReference type="NCBI Taxonomy" id="157652"/>
    <lineage>
        <taxon>Eukaryota</taxon>
        <taxon>Viridiplantae</taxon>
        <taxon>Streptophyta</taxon>
        <taxon>Embryophyta</taxon>
        <taxon>Tracheophyta</taxon>
        <taxon>Spermatophyta</taxon>
        <taxon>Magnoliopsida</taxon>
        <taxon>eudicotyledons</taxon>
        <taxon>Gunneridae</taxon>
        <taxon>Pentapetalae</taxon>
        <taxon>rosids</taxon>
        <taxon>fabids</taxon>
        <taxon>Fabales</taxon>
        <taxon>Fabaceae</taxon>
        <taxon>Papilionoideae</taxon>
        <taxon>50 kb inversion clade</taxon>
        <taxon>NPAAA clade</taxon>
        <taxon>indigoferoid/millettioid clade</taxon>
        <taxon>Phaseoleae</taxon>
        <taxon>Mucuna</taxon>
    </lineage>
</organism>
<dbReference type="EMBL" id="QJKJ01005766">
    <property type="protein sequence ID" value="RDX89107.1"/>
    <property type="molecule type" value="Genomic_DNA"/>
</dbReference>
<feature type="domain" description="DUF7745" evidence="1">
    <location>
        <begin position="28"/>
        <end position="105"/>
    </location>
</feature>
<dbReference type="AlphaFoldDB" id="A0A371GEX5"/>
<dbReference type="PANTHER" id="PTHR48201">
    <property type="entry name" value="PROTEIN, PUTATIVE-RELATED"/>
    <property type="match status" value="1"/>
</dbReference>
<protein>
    <recommendedName>
        <fullName evidence="1">DUF7745 domain-containing protein</fullName>
    </recommendedName>
</protein>
<feature type="non-terminal residue" evidence="2">
    <location>
        <position position="1"/>
    </location>
</feature>
<reference evidence="2" key="1">
    <citation type="submission" date="2018-05" db="EMBL/GenBank/DDBJ databases">
        <title>Draft genome of Mucuna pruriens seed.</title>
        <authorList>
            <person name="Nnadi N.E."/>
            <person name="Vos R."/>
            <person name="Hasami M.H."/>
            <person name="Devisetty U.K."/>
            <person name="Aguiy J.C."/>
        </authorList>
    </citation>
    <scope>NUCLEOTIDE SEQUENCE [LARGE SCALE GENOMIC DNA]</scope>
    <source>
        <strain evidence="2">JCA_2017</strain>
    </source>
</reference>
<dbReference type="InterPro" id="IPR056647">
    <property type="entry name" value="DUF7745"/>
</dbReference>
<gene>
    <name evidence="2" type="ORF">CR513_29208</name>
</gene>
<sequence>MHHIELITKISEDGDKSTVLGQAGGHCLKGQWHRAFERRHNNLLCLLDIETQPTTLEALVQYYDPPARCFTFRDFQVAPTLEEYERLLGLPLEGSTQYFHQDHLPS</sequence>
<dbReference type="Proteomes" id="UP000257109">
    <property type="component" value="Unassembled WGS sequence"/>
</dbReference>
<name>A0A371GEX5_MUCPR</name>
<proteinExistence type="predicted"/>
<dbReference type="Pfam" id="PF24924">
    <property type="entry name" value="DUF7745"/>
    <property type="match status" value="1"/>
</dbReference>
<dbReference type="OrthoDB" id="1743443at2759"/>
<evidence type="ECO:0000313" key="3">
    <source>
        <dbReference type="Proteomes" id="UP000257109"/>
    </source>
</evidence>
<keyword evidence="3" id="KW-1185">Reference proteome</keyword>
<comment type="caution">
    <text evidence="2">The sequence shown here is derived from an EMBL/GenBank/DDBJ whole genome shotgun (WGS) entry which is preliminary data.</text>
</comment>